<reference evidence="2 3" key="1">
    <citation type="journal article" date="2024" name="Commun. Biol.">
        <title>Comparative genomic analysis of thermophilic fungi reveals convergent evolutionary adaptations and gene losses.</title>
        <authorList>
            <person name="Steindorff A.S."/>
            <person name="Aguilar-Pontes M.V."/>
            <person name="Robinson A.J."/>
            <person name="Andreopoulos B."/>
            <person name="LaButti K."/>
            <person name="Kuo A."/>
            <person name="Mondo S."/>
            <person name="Riley R."/>
            <person name="Otillar R."/>
            <person name="Haridas S."/>
            <person name="Lipzen A."/>
            <person name="Grimwood J."/>
            <person name="Schmutz J."/>
            <person name="Clum A."/>
            <person name="Reid I.D."/>
            <person name="Moisan M.C."/>
            <person name="Butler G."/>
            <person name="Nguyen T.T.M."/>
            <person name="Dewar K."/>
            <person name="Conant G."/>
            <person name="Drula E."/>
            <person name="Henrissat B."/>
            <person name="Hansel C."/>
            <person name="Singer S."/>
            <person name="Hutchinson M.I."/>
            <person name="de Vries R.P."/>
            <person name="Natvig D.O."/>
            <person name="Powell A.J."/>
            <person name="Tsang A."/>
            <person name="Grigoriev I.V."/>
        </authorList>
    </citation>
    <scope>NUCLEOTIDE SEQUENCE [LARGE SCALE GENOMIC DNA]</scope>
    <source>
        <strain evidence="2 3">CBS 494.80</strain>
    </source>
</reference>
<protein>
    <recommendedName>
        <fullName evidence="4">Ubiquitin-like domain-containing protein</fullName>
    </recommendedName>
</protein>
<comment type="caution">
    <text evidence="2">The sequence shown here is derived from an EMBL/GenBank/DDBJ whole genome shotgun (WGS) entry which is preliminary data.</text>
</comment>
<dbReference type="Proteomes" id="UP001595075">
    <property type="component" value="Unassembled WGS sequence"/>
</dbReference>
<sequence length="189" mass="19777">MQKYQAVPQSPSIAVIMLKFKCLIRDKDKTSSRKADRYINVERRGETKVVDFSSWVKTQQQLPGKLYLYYKDDILDDPSLKLSEVLKDGEELKIVFDKTIRSGGAGIGEGGQIHHLANGLGEGGHGEGGYMSKDKVRGGDGYGGAATANVEGKKGTIKGGDGIGGPGSTGGQPGVAIGGEGVGGTATYG</sequence>
<organism evidence="2 3">
    <name type="scientific">Oculimacula yallundae</name>
    <dbReference type="NCBI Taxonomy" id="86028"/>
    <lineage>
        <taxon>Eukaryota</taxon>
        <taxon>Fungi</taxon>
        <taxon>Dikarya</taxon>
        <taxon>Ascomycota</taxon>
        <taxon>Pezizomycotina</taxon>
        <taxon>Leotiomycetes</taxon>
        <taxon>Helotiales</taxon>
        <taxon>Ploettnerulaceae</taxon>
        <taxon>Oculimacula</taxon>
    </lineage>
</organism>
<proteinExistence type="predicted"/>
<keyword evidence="3" id="KW-1185">Reference proteome</keyword>
<evidence type="ECO:0000313" key="3">
    <source>
        <dbReference type="Proteomes" id="UP001595075"/>
    </source>
</evidence>
<evidence type="ECO:0000256" key="1">
    <source>
        <dbReference type="SAM" id="MobiDB-lite"/>
    </source>
</evidence>
<evidence type="ECO:0000313" key="2">
    <source>
        <dbReference type="EMBL" id="KAL2074823.1"/>
    </source>
</evidence>
<accession>A0ABR4CY26</accession>
<dbReference type="EMBL" id="JAZHXI010000002">
    <property type="protein sequence ID" value="KAL2074823.1"/>
    <property type="molecule type" value="Genomic_DNA"/>
</dbReference>
<gene>
    <name evidence="2" type="ORF">VTL71DRAFT_8602</name>
</gene>
<name>A0ABR4CY26_9HELO</name>
<feature type="region of interest" description="Disordered" evidence="1">
    <location>
        <begin position="157"/>
        <end position="189"/>
    </location>
</feature>
<evidence type="ECO:0008006" key="4">
    <source>
        <dbReference type="Google" id="ProtNLM"/>
    </source>
</evidence>